<keyword evidence="2" id="KW-0540">Nuclease</keyword>
<dbReference type="AlphaFoldDB" id="A0A540VKA8"/>
<dbReference type="RefSeq" id="WP_141608801.1">
    <property type="nucleotide sequence ID" value="NZ_VIGC02000004.1"/>
</dbReference>
<sequence length="205" mass="23624">MARRNAAADPQTEPTWEIAELFPSQGNWSEEEYLSLQTNRLVEFSHGHLEVLPMPTQSHQLLVIALFQWLRSFVKARQLGTVLVAPMRMRLWPGKYREPDILFMLKEHDHRRGEHYWDGADLVMEVISPDDRRRDQVIKRREYAQAGIPEYWIVDPSARQILVLTLSDQAYRVHGEFGEGDQATSVLLPGFAVDVAAVFAEAELE</sequence>
<evidence type="ECO:0000313" key="3">
    <source>
        <dbReference type="Proteomes" id="UP000317371"/>
    </source>
</evidence>
<feature type="domain" description="Putative restriction endonuclease" evidence="1">
    <location>
        <begin position="31"/>
        <end position="196"/>
    </location>
</feature>
<dbReference type="PANTHER" id="PTHR34107:SF4">
    <property type="entry name" value="SLL1222 PROTEIN"/>
    <property type="match status" value="1"/>
</dbReference>
<dbReference type="InParanoid" id="A0A540VKA8"/>
<dbReference type="SUPFAM" id="SSF52980">
    <property type="entry name" value="Restriction endonuclease-like"/>
    <property type="match status" value="1"/>
</dbReference>
<dbReference type="InterPro" id="IPR008538">
    <property type="entry name" value="Uma2"/>
</dbReference>
<dbReference type="GO" id="GO:0004519">
    <property type="term" value="F:endonuclease activity"/>
    <property type="evidence" value="ECO:0007669"/>
    <property type="project" value="UniProtKB-KW"/>
</dbReference>
<evidence type="ECO:0000259" key="1">
    <source>
        <dbReference type="Pfam" id="PF05685"/>
    </source>
</evidence>
<comment type="caution">
    <text evidence="2">The sequence shown here is derived from an EMBL/GenBank/DDBJ whole genome shotgun (WGS) entry which is preliminary data.</text>
</comment>
<dbReference type="EMBL" id="VIGC01000004">
    <property type="protein sequence ID" value="TQE97205.1"/>
    <property type="molecule type" value="Genomic_DNA"/>
</dbReference>
<dbReference type="InterPro" id="IPR012296">
    <property type="entry name" value="Nuclease_put_TT1808"/>
</dbReference>
<dbReference type="OrthoDB" id="9793127at2"/>
<dbReference type="PANTHER" id="PTHR34107">
    <property type="entry name" value="SLL0198 PROTEIN-RELATED"/>
    <property type="match status" value="1"/>
</dbReference>
<dbReference type="InterPro" id="IPR011335">
    <property type="entry name" value="Restrct_endonuc-II-like"/>
</dbReference>
<name>A0A540VKA8_9CHLR</name>
<keyword evidence="2" id="KW-0378">Hydrolase</keyword>
<protein>
    <submittedName>
        <fullName evidence="2">Uma2 family endonuclease</fullName>
    </submittedName>
</protein>
<dbReference type="CDD" id="cd06260">
    <property type="entry name" value="DUF820-like"/>
    <property type="match status" value="1"/>
</dbReference>
<keyword evidence="2" id="KW-0255">Endonuclease</keyword>
<organism evidence="2 3">
    <name type="scientific">Litorilinea aerophila</name>
    <dbReference type="NCBI Taxonomy" id="1204385"/>
    <lineage>
        <taxon>Bacteria</taxon>
        <taxon>Bacillati</taxon>
        <taxon>Chloroflexota</taxon>
        <taxon>Caldilineae</taxon>
        <taxon>Caldilineales</taxon>
        <taxon>Caldilineaceae</taxon>
        <taxon>Litorilinea</taxon>
    </lineage>
</organism>
<dbReference type="Gene3D" id="3.90.1570.10">
    <property type="entry name" value="tt1808, chain A"/>
    <property type="match status" value="1"/>
</dbReference>
<dbReference type="Proteomes" id="UP000317371">
    <property type="component" value="Unassembled WGS sequence"/>
</dbReference>
<keyword evidence="3" id="KW-1185">Reference proteome</keyword>
<reference evidence="2 3" key="1">
    <citation type="submission" date="2019-06" db="EMBL/GenBank/DDBJ databases">
        <title>Genome sequence of Litorilinea aerophila BAA-2444.</title>
        <authorList>
            <person name="Maclea K.S."/>
            <person name="Maurais E.G."/>
            <person name="Iannazzi L.C."/>
        </authorList>
    </citation>
    <scope>NUCLEOTIDE SEQUENCE [LARGE SCALE GENOMIC DNA]</scope>
    <source>
        <strain evidence="2 3">ATCC BAA-2444</strain>
    </source>
</reference>
<dbReference type="Pfam" id="PF05685">
    <property type="entry name" value="Uma2"/>
    <property type="match status" value="1"/>
</dbReference>
<proteinExistence type="predicted"/>
<accession>A0A540VKA8</accession>
<gene>
    <name evidence="2" type="ORF">FKZ61_04080</name>
</gene>
<evidence type="ECO:0000313" key="2">
    <source>
        <dbReference type="EMBL" id="TQE97205.1"/>
    </source>
</evidence>